<evidence type="ECO:0000259" key="10">
    <source>
        <dbReference type="PROSITE" id="PS51782"/>
    </source>
</evidence>
<reference evidence="11 12" key="1">
    <citation type="submission" date="2016-01" db="EMBL/GenBank/DDBJ databases">
        <title>Genome sequence of Ca. Arsenophonus lipopteni, the exclusive symbiont of a blood sucking fly Lipoptena cervi (Diptera: Hippoboscidae).</title>
        <authorList>
            <person name="Novakova E."/>
            <person name="Hypsa V."/>
            <person name="Nguyen P."/>
            <person name="Husnik F."/>
            <person name="Darby A.C."/>
        </authorList>
    </citation>
    <scope>NUCLEOTIDE SEQUENCE [LARGE SCALE GENOMIC DNA]</scope>
    <source>
        <strain evidence="11 12">CB</strain>
    </source>
</reference>
<dbReference type="Pfam" id="PF01551">
    <property type="entry name" value="Peptidase_M23"/>
    <property type="match status" value="1"/>
</dbReference>
<evidence type="ECO:0000256" key="7">
    <source>
        <dbReference type="ARBA" id="ARBA00022833"/>
    </source>
</evidence>
<dbReference type="Proteomes" id="UP000069926">
    <property type="component" value="Chromosome"/>
</dbReference>
<dbReference type="SUPFAM" id="SSF51261">
    <property type="entry name" value="Duplicated hybrid motif"/>
    <property type="match status" value="1"/>
</dbReference>
<dbReference type="InterPro" id="IPR011055">
    <property type="entry name" value="Dup_hybrid_motif"/>
</dbReference>
<dbReference type="InterPro" id="IPR007340">
    <property type="entry name" value="LysM_Opacity-associatedA"/>
</dbReference>
<dbReference type="GO" id="GO:0042834">
    <property type="term" value="F:peptidoglycan binding"/>
    <property type="evidence" value="ECO:0007669"/>
    <property type="project" value="InterPro"/>
</dbReference>
<dbReference type="GO" id="GO:0046872">
    <property type="term" value="F:metal ion binding"/>
    <property type="evidence" value="ECO:0007669"/>
    <property type="project" value="UniProtKB-KW"/>
</dbReference>
<dbReference type="Pfam" id="PF04225">
    <property type="entry name" value="LysM_OapA"/>
    <property type="match status" value="1"/>
</dbReference>
<gene>
    <name evidence="11" type="primary">mepM</name>
    <name evidence="11" type="ORF">AUT07_00203</name>
</gene>
<keyword evidence="4" id="KW-0645">Protease</keyword>
<evidence type="ECO:0000256" key="3">
    <source>
        <dbReference type="ARBA" id="ARBA00006646"/>
    </source>
</evidence>
<dbReference type="GO" id="GO:0006508">
    <property type="term" value="P:proteolysis"/>
    <property type="evidence" value="ECO:0007669"/>
    <property type="project" value="UniProtKB-KW"/>
</dbReference>
<dbReference type="PANTHER" id="PTHR21666">
    <property type="entry name" value="PEPTIDASE-RELATED"/>
    <property type="match status" value="1"/>
</dbReference>
<dbReference type="InterPro" id="IPR016047">
    <property type="entry name" value="M23ase_b-sheet_dom"/>
</dbReference>
<organism evidence="11 12">
    <name type="scientific">Candidatus Arsenophonus lipoptenae</name>
    <dbReference type="NCBI Taxonomy" id="634113"/>
    <lineage>
        <taxon>Bacteria</taxon>
        <taxon>Pseudomonadati</taxon>
        <taxon>Pseudomonadota</taxon>
        <taxon>Gammaproteobacteria</taxon>
        <taxon>Enterobacterales</taxon>
        <taxon>Morganellaceae</taxon>
        <taxon>Arsenophonus</taxon>
    </lineage>
</organism>
<keyword evidence="7" id="KW-0862">Zinc</keyword>
<dbReference type="InterPro" id="IPR045834">
    <property type="entry name" value="Csd3_N2"/>
</dbReference>
<dbReference type="Gene3D" id="3.10.450.350">
    <property type="match status" value="2"/>
</dbReference>
<keyword evidence="9" id="KW-0812">Transmembrane</keyword>
<comment type="subcellular location">
    <subcellularLocation>
        <location evidence="2">Cell membrane</location>
        <topology evidence="2">Single-pass membrane protein</topology>
    </subcellularLocation>
</comment>
<keyword evidence="12" id="KW-1185">Reference proteome</keyword>
<feature type="transmembrane region" description="Helical" evidence="9">
    <location>
        <begin position="21"/>
        <end position="42"/>
    </location>
</feature>
<dbReference type="GO" id="GO:0005886">
    <property type="term" value="C:plasma membrane"/>
    <property type="evidence" value="ECO:0007669"/>
    <property type="project" value="UniProtKB-SubCell"/>
</dbReference>
<sequence>MYQMAKIIAQAYSNSPKPHKIMLFTLSVITLAITFWQPIIILSDDQEVKITSQELQIKSNIIIPNKDQIKSDKNKLNSLDSNNSEQLPDEGVINEKGIVSTEAYIISYNDNLTGVLTQYSLDINDIIALSNQYQDLRNLKVGQTLSWELNKDGRLQTLKWIISQRETRIFTRQGKSTKFNEEKQIRRGVWSDVVIQGKINNNFTFSAVNAGLTYNEAHEVSKALQWQIDLRKLKSGDKFSILLSREIIDGHSKQSRLLGVYILTNGKNYYAFRAQNGHYYDSEANSLEQEFLRYPTANIFKVSSPFSLRRINPVTGRISPHQGVDFSMPVGTPILAVGDGEVIVSKYSIAAGNFIAIRHSPQYTTRYMHLCKLLVKPGQKVKKGDRIGLSGNTGRTTGAHLHYELWFNQHAVNPLVANLPYTSRLTGKERQLFLAFVKENKLKLNIN</sequence>
<keyword evidence="5" id="KW-0479">Metal-binding</keyword>
<dbReference type="InterPro" id="IPR018392">
    <property type="entry name" value="LysM"/>
</dbReference>
<keyword evidence="8" id="KW-0482">Metalloprotease</keyword>
<dbReference type="OrthoDB" id="9805070at2"/>
<keyword evidence="9" id="KW-0472">Membrane</keyword>
<feature type="domain" description="LysM" evidence="10">
    <location>
        <begin position="102"/>
        <end position="147"/>
    </location>
</feature>
<dbReference type="EC" id="3.4.24.-" evidence="11"/>
<evidence type="ECO:0000256" key="6">
    <source>
        <dbReference type="ARBA" id="ARBA00022801"/>
    </source>
</evidence>
<dbReference type="FunFam" id="2.70.70.10:FF:000002">
    <property type="entry name" value="Murein DD-endopeptidase MepM"/>
    <property type="match status" value="1"/>
</dbReference>
<dbReference type="CDD" id="cd12797">
    <property type="entry name" value="M23_peptidase"/>
    <property type="match status" value="1"/>
</dbReference>
<dbReference type="NCBIfam" id="NF008652">
    <property type="entry name" value="PRK11649.1"/>
    <property type="match status" value="1"/>
</dbReference>
<keyword evidence="6 11" id="KW-0378">Hydrolase</keyword>
<evidence type="ECO:0000256" key="8">
    <source>
        <dbReference type="ARBA" id="ARBA00023049"/>
    </source>
</evidence>
<evidence type="ECO:0000256" key="1">
    <source>
        <dbReference type="ARBA" id="ARBA00001947"/>
    </source>
</evidence>
<proteinExistence type="inferred from homology"/>
<dbReference type="PROSITE" id="PS51782">
    <property type="entry name" value="LYSM"/>
    <property type="match status" value="1"/>
</dbReference>
<comment type="cofactor">
    <cofactor evidence="1">
        <name>Zn(2+)</name>
        <dbReference type="ChEBI" id="CHEBI:29105"/>
    </cofactor>
</comment>
<accession>A0A0X9VUA8</accession>
<dbReference type="EMBL" id="CP013920">
    <property type="protein sequence ID" value="AMA64788.1"/>
    <property type="molecule type" value="Genomic_DNA"/>
</dbReference>
<evidence type="ECO:0000256" key="5">
    <source>
        <dbReference type="ARBA" id="ARBA00022723"/>
    </source>
</evidence>
<name>A0A0X9VUA8_9GAMM</name>
<evidence type="ECO:0000256" key="4">
    <source>
        <dbReference type="ARBA" id="ARBA00022670"/>
    </source>
</evidence>
<dbReference type="GO" id="GO:0004222">
    <property type="term" value="F:metalloendopeptidase activity"/>
    <property type="evidence" value="ECO:0007669"/>
    <property type="project" value="TreeGrafter"/>
</dbReference>
<keyword evidence="9" id="KW-1133">Transmembrane helix</keyword>
<dbReference type="STRING" id="634113.AUT07_00203"/>
<evidence type="ECO:0000313" key="12">
    <source>
        <dbReference type="Proteomes" id="UP000069926"/>
    </source>
</evidence>
<dbReference type="PATRIC" id="fig|634113.3.peg.196"/>
<evidence type="ECO:0000256" key="2">
    <source>
        <dbReference type="ARBA" id="ARBA00004162"/>
    </source>
</evidence>
<dbReference type="AlphaFoldDB" id="A0A0X9VUA8"/>
<protein>
    <submittedName>
        <fullName evidence="11">Murein DD-endopeptidase MepM</fullName>
        <ecNumber evidence="11">3.4.24.-</ecNumber>
    </submittedName>
</protein>
<comment type="similarity">
    <text evidence="3">Belongs to the peptidase M23B family.</text>
</comment>
<dbReference type="PANTHER" id="PTHR21666:SF292">
    <property type="entry name" value="MUREIN DD-ENDOPEPTIDASE MEPM"/>
    <property type="match status" value="1"/>
</dbReference>
<dbReference type="KEGG" id="asy:AUT07_00203"/>
<evidence type="ECO:0000313" key="11">
    <source>
        <dbReference type="EMBL" id="AMA64788.1"/>
    </source>
</evidence>
<dbReference type="Gene3D" id="2.70.70.10">
    <property type="entry name" value="Glucose Permease (Domain IIA)"/>
    <property type="match status" value="1"/>
</dbReference>
<evidence type="ECO:0000256" key="9">
    <source>
        <dbReference type="SAM" id="Phobius"/>
    </source>
</evidence>
<dbReference type="InterPro" id="IPR050570">
    <property type="entry name" value="Cell_wall_metabolism_enzyme"/>
</dbReference>
<dbReference type="Pfam" id="PF19425">
    <property type="entry name" value="Csd3_N2"/>
    <property type="match status" value="1"/>
</dbReference>